<dbReference type="Gene3D" id="1.10.357.10">
    <property type="entry name" value="Tetracycline Repressor, domain 2"/>
    <property type="match status" value="1"/>
</dbReference>
<feature type="DNA-binding region" description="H-T-H motif" evidence="2">
    <location>
        <begin position="33"/>
        <end position="52"/>
    </location>
</feature>
<dbReference type="BioCyc" id="TSAC1094508:GLMA-1390-MONOMER"/>
<dbReference type="InterPro" id="IPR009057">
    <property type="entry name" value="Homeodomain-like_sf"/>
</dbReference>
<dbReference type="InterPro" id="IPR039532">
    <property type="entry name" value="TetR_C_Firmicutes"/>
</dbReference>
<dbReference type="PANTHER" id="PTHR43479:SF11">
    <property type="entry name" value="ACREF_ENVCD OPERON REPRESSOR-RELATED"/>
    <property type="match status" value="1"/>
</dbReference>
<proteinExistence type="predicted"/>
<evidence type="ECO:0000259" key="3">
    <source>
        <dbReference type="PROSITE" id="PS50977"/>
    </source>
</evidence>
<dbReference type="Pfam" id="PF00440">
    <property type="entry name" value="TetR_N"/>
    <property type="match status" value="1"/>
</dbReference>
<keyword evidence="1 2" id="KW-0238">DNA-binding</keyword>
<dbReference type="Proteomes" id="UP000006178">
    <property type="component" value="Chromosome"/>
</dbReference>
<name>I3VV30_THESW</name>
<dbReference type="PROSITE" id="PS50977">
    <property type="entry name" value="HTH_TETR_2"/>
    <property type="match status" value="1"/>
</dbReference>
<dbReference type="EMBL" id="CP003184">
    <property type="protein sequence ID" value="AFK86375.1"/>
    <property type="molecule type" value="Genomic_DNA"/>
</dbReference>
<feature type="domain" description="HTH tetR-type" evidence="3">
    <location>
        <begin position="10"/>
        <end position="70"/>
    </location>
</feature>
<organism evidence="4 5">
    <name type="scientific">Thermoanaerobacterium saccharolyticum (strain DSM 8691 / JW/SL-YS485)</name>
    <dbReference type="NCBI Taxonomy" id="1094508"/>
    <lineage>
        <taxon>Bacteria</taxon>
        <taxon>Bacillati</taxon>
        <taxon>Bacillota</taxon>
        <taxon>Clostridia</taxon>
        <taxon>Thermoanaerobacterales</taxon>
        <taxon>Thermoanaerobacteraceae</taxon>
        <taxon>Thermoanaerobacterium</taxon>
    </lineage>
</organism>
<dbReference type="AlphaFoldDB" id="I3VV30"/>
<evidence type="ECO:0000313" key="5">
    <source>
        <dbReference type="Proteomes" id="UP000006178"/>
    </source>
</evidence>
<dbReference type="GO" id="GO:0003677">
    <property type="term" value="F:DNA binding"/>
    <property type="evidence" value="ECO:0007669"/>
    <property type="project" value="UniProtKB-UniRule"/>
</dbReference>
<dbReference type="KEGG" id="tsh:Tsac_1368"/>
<dbReference type="InterPro" id="IPR050624">
    <property type="entry name" value="HTH-type_Tx_Regulator"/>
</dbReference>
<dbReference type="PANTHER" id="PTHR43479">
    <property type="entry name" value="ACREF/ENVCD OPERON REPRESSOR-RELATED"/>
    <property type="match status" value="1"/>
</dbReference>
<dbReference type="Pfam" id="PF14278">
    <property type="entry name" value="TetR_C_8"/>
    <property type="match status" value="1"/>
</dbReference>
<evidence type="ECO:0000313" key="4">
    <source>
        <dbReference type="EMBL" id="AFK86375.1"/>
    </source>
</evidence>
<evidence type="ECO:0000256" key="1">
    <source>
        <dbReference type="ARBA" id="ARBA00023125"/>
    </source>
</evidence>
<dbReference type="SUPFAM" id="SSF46689">
    <property type="entry name" value="Homeodomain-like"/>
    <property type="match status" value="1"/>
</dbReference>
<reference evidence="4 5" key="1">
    <citation type="journal article" date="2014" name="Appl. Environ. Microbiol.">
        <title>Profile of Secreted Hydrolases, Associated Proteins, and SlpA in Thermoanaerobacterium saccharolyticum during the Degradation of Hemicellulose.</title>
        <authorList>
            <person name="Currie D.H."/>
            <person name="Guss A.M."/>
            <person name="Herring C.D."/>
            <person name="Giannone R.J."/>
            <person name="Johnson C.M."/>
            <person name="Lankford P.K."/>
            <person name="Brown S.D."/>
            <person name="Hettich R.L."/>
            <person name="Lynd L.R."/>
        </authorList>
    </citation>
    <scope>NUCLEOTIDE SEQUENCE [LARGE SCALE GENOMIC DNA]</scope>
    <source>
        <strain evidence="5">DSM 8691 / JW/SL-YS485</strain>
    </source>
</reference>
<evidence type="ECO:0000256" key="2">
    <source>
        <dbReference type="PROSITE-ProRule" id="PRU00335"/>
    </source>
</evidence>
<dbReference type="PATRIC" id="fig|1094508.3.peg.1383"/>
<dbReference type="RefSeq" id="WP_014758249.1">
    <property type="nucleotide sequence ID" value="NC_017992.1"/>
</dbReference>
<protein>
    <submittedName>
        <fullName evidence="4">Transcriptional regulator, TetR family</fullName>
    </submittedName>
</protein>
<keyword evidence="5" id="KW-1185">Reference proteome</keyword>
<accession>I3VV30</accession>
<gene>
    <name evidence="4" type="ordered locus">Tsac_1368</name>
</gene>
<dbReference type="eggNOG" id="COG1309">
    <property type="taxonomic scope" value="Bacteria"/>
</dbReference>
<sequence length="181" mass="21151">MNKMNYRIALQSKKMLTDTLIKLMATDDYSKITITQICKEADLSRRTFYRLYKTKEDILNEYMALLTTSFLEKIKESKPKHYPEVAAVYFSFWQEHIDFLKLLKRNMLLDTLYNMAKKVAPSIFQIVKPTIKSNEKILEFALSYSIGGLYGMLIRWVEGDMKPSPEELTDILKQTINIAAL</sequence>
<dbReference type="STRING" id="1094508.Tsac_1368"/>
<dbReference type="InterPro" id="IPR001647">
    <property type="entry name" value="HTH_TetR"/>
</dbReference>